<comment type="caution">
    <text evidence="4">The sequence shown here is derived from an EMBL/GenBank/DDBJ whole genome shotgun (WGS) entry which is preliminary data.</text>
</comment>
<keyword evidence="5" id="KW-1185">Reference proteome</keyword>
<dbReference type="InterPro" id="IPR007492">
    <property type="entry name" value="LytTR_DNA-bd_dom"/>
</dbReference>
<dbReference type="PANTHER" id="PTHR37299">
    <property type="entry name" value="TRANSCRIPTIONAL REGULATOR-RELATED"/>
    <property type="match status" value="1"/>
</dbReference>
<dbReference type="InterPro" id="IPR046947">
    <property type="entry name" value="LytR-like"/>
</dbReference>
<evidence type="ECO:0000313" key="4">
    <source>
        <dbReference type="EMBL" id="MEN7549277.1"/>
    </source>
</evidence>
<name>A0AAW9S6Y9_9BACT</name>
<protein>
    <submittedName>
        <fullName evidence="4">LytTR family DNA-binding domain-containing protein</fullName>
    </submittedName>
</protein>
<feature type="domain" description="HTH LytTR-type" evidence="3">
    <location>
        <begin position="129"/>
        <end position="233"/>
    </location>
</feature>
<dbReference type="Gene3D" id="2.40.50.1020">
    <property type="entry name" value="LytTr DNA-binding domain"/>
    <property type="match status" value="1"/>
</dbReference>
<keyword evidence="4" id="KW-0238">DNA-binding</keyword>
<dbReference type="InterPro" id="IPR011006">
    <property type="entry name" value="CheY-like_superfamily"/>
</dbReference>
<evidence type="ECO:0000259" key="2">
    <source>
        <dbReference type="PROSITE" id="PS50110"/>
    </source>
</evidence>
<accession>A0AAW9S6Y9</accession>
<organism evidence="4 5">
    <name type="scientific">Rapidithrix thailandica</name>
    <dbReference type="NCBI Taxonomy" id="413964"/>
    <lineage>
        <taxon>Bacteria</taxon>
        <taxon>Pseudomonadati</taxon>
        <taxon>Bacteroidota</taxon>
        <taxon>Cytophagia</taxon>
        <taxon>Cytophagales</taxon>
        <taxon>Flammeovirgaceae</taxon>
        <taxon>Rapidithrix</taxon>
    </lineage>
</organism>
<dbReference type="SMART" id="SM00850">
    <property type="entry name" value="LytTR"/>
    <property type="match status" value="1"/>
</dbReference>
<sequence length="237" mass="27510">MKILIVEDEPRIRRFIENQVKELLGEQQVQVVALEKLLQAQEYIHSHPIDLLLLDLNLNGQDGFDLLKEMVAGSFHTIVISAYKDRAIEAFEYGVLDFIAKPFTQDRLAKALDRFSGQKSQQDYRAKYLSVKAYGRLQMLPMEEVLYIQGANNYSEVYLENKRKFLHDKSLENLLLILPGNFERVHKSYIVNMNKAAEIQTKPGSRYFLVFQNKEVVPIGRTRFKEIKQKLLSDKGT</sequence>
<evidence type="ECO:0000259" key="3">
    <source>
        <dbReference type="PROSITE" id="PS50930"/>
    </source>
</evidence>
<dbReference type="Gene3D" id="3.40.50.2300">
    <property type="match status" value="1"/>
</dbReference>
<dbReference type="EMBL" id="JBDKWZ010000008">
    <property type="protein sequence ID" value="MEN7549277.1"/>
    <property type="molecule type" value="Genomic_DNA"/>
</dbReference>
<dbReference type="SMART" id="SM00448">
    <property type="entry name" value="REC"/>
    <property type="match status" value="1"/>
</dbReference>
<dbReference type="GO" id="GO:0000156">
    <property type="term" value="F:phosphorelay response regulator activity"/>
    <property type="evidence" value="ECO:0007669"/>
    <property type="project" value="InterPro"/>
</dbReference>
<gene>
    <name evidence="4" type="ORF">AAG747_15240</name>
</gene>
<dbReference type="AlphaFoldDB" id="A0AAW9S6Y9"/>
<dbReference type="Pfam" id="PF04397">
    <property type="entry name" value="LytTR"/>
    <property type="match status" value="1"/>
</dbReference>
<dbReference type="Pfam" id="PF00072">
    <property type="entry name" value="Response_reg"/>
    <property type="match status" value="1"/>
</dbReference>
<evidence type="ECO:0000256" key="1">
    <source>
        <dbReference type="PROSITE-ProRule" id="PRU00169"/>
    </source>
</evidence>
<dbReference type="PROSITE" id="PS50110">
    <property type="entry name" value="RESPONSE_REGULATORY"/>
    <property type="match status" value="1"/>
</dbReference>
<dbReference type="PROSITE" id="PS50930">
    <property type="entry name" value="HTH_LYTTR"/>
    <property type="match status" value="1"/>
</dbReference>
<dbReference type="RefSeq" id="WP_346822053.1">
    <property type="nucleotide sequence ID" value="NZ_JBDKWZ010000008.1"/>
</dbReference>
<keyword evidence="1" id="KW-0597">Phosphoprotein</keyword>
<feature type="modified residue" description="4-aspartylphosphate" evidence="1">
    <location>
        <position position="55"/>
    </location>
</feature>
<reference evidence="4 5" key="1">
    <citation type="submission" date="2024-04" db="EMBL/GenBank/DDBJ databases">
        <title>Novel genus in family Flammeovirgaceae.</title>
        <authorList>
            <person name="Nguyen T.H."/>
            <person name="Vuong T.Q."/>
            <person name="Le H."/>
            <person name="Kim S.-G."/>
        </authorList>
    </citation>
    <scope>NUCLEOTIDE SEQUENCE [LARGE SCALE GENOMIC DNA]</scope>
    <source>
        <strain evidence="4 5">JCM 23209</strain>
    </source>
</reference>
<evidence type="ECO:0000313" key="5">
    <source>
        <dbReference type="Proteomes" id="UP001403385"/>
    </source>
</evidence>
<dbReference type="PANTHER" id="PTHR37299:SF1">
    <property type="entry name" value="STAGE 0 SPORULATION PROTEIN A HOMOLOG"/>
    <property type="match status" value="1"/>
</dbReference>
<feature type="domain" description="Response regulatory" evidence="2">
    <location>
        <begin position="2"/>
        <end position="116"/>
    </location>
</feature>
<dbReference type="InterPro" id="IPR001789">
    <property type="entry name" value="Sig_transdc_resp-reg_receiver"/>
</dbReference>
<dbReference type="SUPFAM" id="SSF52172">
    <property type="entry name" value="CheY-like"/>
    <property type="match status" value="1"/>
</dbReference>
<dbReference type="GO" id="GO:0003677">
    <property type="term" value="F:DNA binding"/>
    <property type="evidence" value="ECO:0007669"/>
    <property type="project" value="UniProtKB-KW"/>
</dbReference>
<dbReference type="Proteomes" id="UP001403385">
    <property type="component" value="Unassembled WGS sequence"/>
</dbReference>
<proteinExistence type="predicted"/>